<reference evidence="13 14" key="1">
    <citation type="submission" date="2019-07" db="EMBL/GenBank/DDBJ databases">
        <authorList>
            <person name="Kim J."/>
        </authorList>
    </citation>
    <scope>NUCLEOTIDE SEQUENCE [LARGE SCALE GENOMIC DNA]</scope>
    <source>
        <strain evidence="13 14">JC52</strain>
    </source>
</reference>
<dbReference type="Pfam" id="PF07831">
    <property type="entry name" value="PYNP_C"/>
    <property type="match status" value="1"/>
</dbReference>
<comment type="cofactor">
    <cofactor evidence="2">
        <name>K(+)</name>
        <dbReference type="ChEBI" id="CHEBI:29103"/>
    </cofactor>
</comment>
<evidence type="ECO:0000313" key="14">
    <source>
        <dbReference type="Proteomes" id="UP000317036"/>
    </source>
</evidence>
<dbReference type="InterPro" id="IPR017459">
    <property type="entry name" value="Glycosyl_Trfase_fam3_N_dom"/>
</dbReference>
<dbReference type="Gene3D" id="3.40.1030.10">
    <property type="entry name" value="Nucleoside phosphorylase/phosphoribosyltransferase catalytic domain"/>
    <property type="match status" value="1"/>
</dbReference>
<dbReference type="Proteomes" id="UP000317036">
    <property type="component" value="Unassembled WGS sequence"/>
</dbReference>
<dbReference type="InterPro" id="IPR000053">
    <property type="entry name" value="Thymidine/pyrmidine_PPase"/>
</dbReference>
<evidence type="ECO:0000256" key="8">
    <source>
        <dbReference type="ARBA" id="ARBA00022676"/>
    </source>
</evidence>
<dbReference type="GO" id="GO:0005829">
    <property type="term" value="C:cytosol"/>
    <property type="evidence" value="ECO:0007669"/>
    <property type="project" value="TreeGrafter"/>
</dbReference>
<dbReference type="SMART" id="SM00941">
    <property type="entry name" value="PYNP_C"/>
    <property type="match status" value="1"/>
</dbReference>
<feature type="domain" description="Pyrimidine nucleoside phosphorylase C-terminal" evidence="12">
    <location>
        <begin position="345"/>
        <end position="419"/>
    </location>
</feature>
<protein>
    <recommendedName>
        <fullName evidence="7">Pyrimidine-nucleoside phosphorylase</fullName>
        <ecNumber evidence="6">2.4.2.2</ecNumber>
    </recommendedName>
</protein>
<dbReference type="AlphaFoldDB" id="A0A559KHD3"/>
<evidence type="ECO:0000256" key="2">
    <source>
        <dbReference type="ARBA" id="ARBA00001958"/>
    </source>
</evidence>
<dbReference type="PANTHER" id="PTHR10515">
    <property type="entry name" value="THYMIDINE PHOSPHORYLASE"/>
    <property type="match status" value="1"/>
</dbReference>
<dbReference type="NCBIfam" id="TIGR02644">
    <property type="entry name" value="Y_phosphoryl"/>
    <property type="match status" value="1"/>
</dbReference>
<organism evidence="13 14">
    <name type="scientific">Paenibacillus cremeus</name>
    <dbReference type="NCBI Taxonomy" id="2163881"/>
    <lineage>
        <taxon>Bacteria</taxon>
        <taxon>Bacillati</taxon>
        <taxon>Bacillota</taxon>
        <taxon>Bacilli</taxon>
        <taxon>Bacillales</taxon>
        <taxon>Paenibacillaceae</taxon>
        <taxon>Paenibacillus</taxon>
    </lineage>
</organism>
<dbReference type="Pfam" id="PF00591">
    <property type="entry name" value="Glycos_transf_3"/>
    <property type="match status" value="1"/>
</dbReference>
<evidence type="ECO:0000256" key="10">
    <source>
        <dbReference type="ARBA" id="ARBA00048453"/>
    </source>
</evidence>
<dbReference type="InterPro" id="IPR018090">
    <property type="entry name" value="Pyrmidine_PPas_bac/euk"/>
</dbReference>
<evidence type="ECO:0000256" key="1">
    <source>
        <dbReference type="ARBA" id="ARBA00001066"/>
    </source>
</evidence>
<dbReference type="RefSeq" id="WP_144842749.1">
    <property type="nucleotide sequence ID" value="NZ_VNJI01000002.1"/>
</dbReference>
<sequence length="444" mass="46488">MRTVDIIHKKRDGGVLSSEEIAFLIEGYTKGTIPDYQMSAWAMAVFFNGMTARETADLTLAMARSGDQADLSSIPGVKVDKHSTGGVGDTTTLILAPLVAAAGIPVAKMSGRGLGHTGGTIDKLEAIPGFQVERTKEQFLEQVNDIGVAVVGQSGNMTPADKKLYGLRDVTATIESVPLIASSIMSKKIASGADAIVLDVKTGRGAFMKSLEASVELAQAMVAIGTEVGRETVAVITNMDEPLGPSIGNSLEVLEAIETLNGHGPTELTELCIELAGHMVQLGGQSADAEAGKAQVRQLLQSGAALDKLRQLIRAQGGDASVVDAPSKLPQAPYRVAVPAPASGYVASIDAESLGVTAMLLGAGRATKEDTIDLAVGLKLTKRVGDAVQAGEPLAELYMNHQKPEETQQMLNRTISAFAIQPEPVAKPKLIYAVVTSRGVQHFK</sequence>
<keyword evidence="9 13" id="KW-0808">Transferase</keyword>
<evidence type="ECO:0000256" key="3">
    <source>
        <dbReference type="ARBA" id="ARBA00003877"/>
    </source>
</evidence>
<dbReference type="PANTHER" id="PTHR10515:SF0">
    <property type="entry name" value="THYMIDINE PHOSPHORYLASE"/>
    <property type="match status" value="1"/>
</dbReference>
<dbReference type="SUPFAM" id="SSF54680">
    <property type="entry name" value="Pyrimidine nucleoside phosphorylase C-terminal domain"/>
    <property type="match status" value="1"/>
</dbReference>
<evidence type="ECO:0000256" key="11">
    <source>
        <dbReference type="ARBA" id="ARBA00048525"/>
    </source>
</evidence>
<dbReference type="Pfam" id="PF02885">
    <property type="entry name" value="Glycos_trans_3N"/>
    <property type="match status" value="1"/>
</dbReference>
<proteinExistence type="inferred from homology"/>
<comment type="caution">
    <text evidence="13">The sequence shown here is derived from an EMBL/GenBank/DDBJ whole genome shotgun (WGS) entry which is preliminary data.</text>
</comment>
<comment type="catalytic activity">
    <reaction evidence="11">
        <text>thymidine + phosphate = 2-deoxy-alpha-D-ribose 1-phosphate + thymine</text>
        <dbReference type="Rhea" id="RHEA:16037"/>
        <dbReference type="ChEBI" id="CHEBI:17748"/>
        <dbReference type="ChEBI" id="CHEBI:17821"/>
        <dbReference type="ChEBI" id="CHEBI:43474"/>
        <dbReference type="ChEBI" id="CHEBI:57259"/>
        <dbReference type="EC" id="2.4.2.2"/>
    </reaction>
</comment>
<evidence type="ECO:0000256" key="7">
    <source>
        <dbReference type="ARBA" id="ARBA00014680"/>
    </source>
</evidence>
<dbReference type="PIRSF" id="PIRSF000478">
    <property type="entry name" value="TP_PyNP"/>
    <property type="match status" value="1"/>
</dbReference>
<dbReference type="GO" id="GO:0009032">
    <property type="term" value="F:thymidine phosphorylase activity"/>
    <property type="evidence" value="ECO:0007669"/>
    <property type="project" value="TreeGrafter"/>
</dbReference>
<dbReference type="InterPro" id="IPR013102">
    <property type="entry name" value="PYNP_C"/>
</dbReference>
<accession>A0A559KHD3</accession>
<evidence type="ECO:0000256" key="6">
    <source>
        <dbReference type="ARBA" id="ARBA00011889"/>
    </source>
</evidence>
<dbReference type="InterPro" id="IPR000312">
    <property type="entry name" value="Glycosyl_Trfase_fam3"/>
</dbReference>
<evidence type="ECO:0000313" key="13">
    <source>
        <dbReference type="EMBL" id="TVY11545.1"/>
    </source>
</evidence>
<dbReference type="SUPFAM" id="SSF47648">
    <property type="entry name" value="Nucleoside phosphorylase/phosphoribosyltransferase N-terminal domain"/>
    <property type="match status" value="1"/>
</dbReference>
<dbReference type="GO" id="GO:0006206">
    <property type="term" value="P:pyrimidine nucleobase metabolic process"/>
    <property type="evidence" value="ECO:0007669"/>
    <property type="project" value="InterPro"/>
</dbReference>
<dbReference type="InterPro" id="IPR035902">
    <property type="entry name" value="Nuc_phospho_transferase"/>
</dbReference>
<comment type="catalytic activity">
    <reaction evidence="1">
        <text>2'-deoxyuridine + phosphate = 2-deoxy-alpha-D-ribose 1-phosphate + uracil</text>
        <dbReference type="Rhea" id="RHEA:22824"/>
        <dbReference type="ChEBI" id="CHEBI:16450"/>
        <dbReference type="ChEBI" id="CHEBI:17568"/>
        <dbReference type="ChEBI" id="CHEBI:43474"/>
        <dbReference type="ChEBI" id="CHEBI:57259"/>
        <dbReference type="EC" id="2.4.2.2"/>
    </reaction>
</comment>
<dbReference type="OrthoDB" id="9763887at2"/>
<comment type="catalytic activity">
    <reaction evidence="10">
        <text>uridine + phosphate = alpha-D-ribose 1-phosphate + uracil</text>
        <dbReference type="Rhea" id="RHEA:24388"/>
        <dbReference type="ChEBI" id="CHEBI:16704"/>
        <dbReference type="ChEBI" id="CHEBI:17568"/>
        <dbReference type="ChEBI" id="CHEBI:43474"/>
        <dbReference type="ChEBI" id="CHEBI:57720"/>
        <dbReference type="EC" id="2.4.2.2"/>
    </reaction>
</comment>
<evidence type="ECO:0000256" key="4">
    <source>
        <dbReference type="ARBA" id="ARBA00006915"/>
    </source>
</evidence>
<dbReference type="GO" id="GO:0047847">
    <property type="term" value="F:deoxyuridine phosphorylase activity"/>
    <property type="evidence" value="ECO:0007669"/>
    <property type="project" value="RHEA"/>
</dbReference>
<dbReference type="InterPro" id="IPR017872">
    <property type="entry name" value="Pyrmidine_PPase_CS"/>
</dbReference>
<comment type="similarity">
    <text evidence="4">Belongs to the thymidine/pyrimidine-nucleoside phosphorylase family.</text>
</comment>
<evidence type="ECO:0000259" key="12">
    <source>
        <dbReference type="SMART" id="SM00941"/>
    </source>
</evidence>
<dbReference type="NCBIfam" id="NF004747">
    <property type="entry name" value="PRK06078.1"/>
    <property type="match status" value="1"/>
</dbReference>
<gene>
    <name evidence="13" type="ORF">FPZ49_02260</name>
</gene>
<dbReference type="FunFam" id="3.40.1030.10:FF:000003">
    <property type="entry name" value="Pyrimidine-nucleoside phosphorylase"/>
    <property type="match status" value="1"/>
</dbReference>
<comment type="subunit">
    <text evidence="5">Homodimer.</text>
</comment>
<name>A0A559KHD3_9BACL</name>
<dbReference type="GO" id="GO:0006213">
    <property type="term" value="P:pyrimidine nucleoside metabolic process"/>
    <property type="evidence" value="ECO:0007669"/>
    <property type="project" value="InterPro"/>
</dbReference>
<evidence type="ECO:0000256" key="9">
    <source>
        <dbReference type="ARBA" id="ARBA00022679"/>
    </source>
</evidence>
<dbReference type="Gene3D" id="1.20.970.10">
    <property type="entry name" value="Transferase, Pyrimidine Nucleoside Phosphorylase, Chain C"/>
    <property type="match status" value="1"/>
</dbReference>
<comment type="function">
    <text evidence="3">Catalyzes phosphorolysis of the pyrimidine nucleosides uridine, thymidine and 2'-deoxyuridine with the formation of the corresponding pyrimidine base and ribose-1-phosphate.</text>
</comment>
<dbReference type="GO" id="GO:0004850">
    <property type="term" value="F:uridine phosphorylase activity"/>
    <property type="evidence" value="ECO:0007669"/>
    <property type="project" value="RHEA"/>
</dbReference>
<dbReference type="EC" id="2.4.2.2" evidence="6"/>
<dbReference type="NCBIfam" id="NF004490">
    <property type="entry name" value="PRK05820.1"/>
    <property type="match status" value="1"/>
</dbReference>
<keyword evidence="14" id="KW-1185">Reference proteome</keyword>
<dbReference type="EMBL" id="VNJI01000002">
    <property type="protein sequence ID" value="TVY11545.1"/>
    <property type="molecule type" value="Genomic_DNA"/>
</dbReference>
<keyword evidence="8 13" id="KW-0328">Glycosyltransferase</keyword>
<dbReference type="PROSITE" id="PS00647">
    <property type="entry name" value="THYMID_PHOSPHORYLASE"/>
    <property type="match status" value="1"/>
</dbReference>
<dbReference type="GO" id="GO:0004645">
    <property type="term" value="F:1,4-alpha-oligoglucan phosphorylase activity"/>
    <property type="evidence" value="ECO:0007669"/>
    <property type="project" value="InterPro"/>
</dbReference>
<dbReference type="SUPFAM" id="SSF52418">
    <property type="entry name" value="Nucleoside phosphorylase/phosphoribosyltransferase catalytic domain"/>
    <property type="match status" value="1"/>
</dbReference>
<dbReference type="InterPro" id="IPR036320">
    <property type="entry name" value="Glycosyl_Trfase_fam3_N_dom_sf"/>
</dbReference>
<evidence type="ECO:0000256" key="5">
    <source>
        <dbReference type="ARBA" id="ARBA00011738"/>
    </source>
</evidence>
<dbReference type="InterPro" id="IPR036566">
    <property type="entry name" value="PYNP-like_C_sf"/>
</dbReference>
<dbReference type="Gene3D" id="3.90.1170.30">
    <property type="entry name" value="Pyrimidine nucleoside phosphorylase-like, C-terminal domain"/>
    <property type="match status" value="1"/>
</dbReference>